<feature type="domain" description="N-terminal Ras-GEF" evidence="6">
    <location>
        <begin position="545"/>
        <end position="672"/>
    </location>
</feature>
<dbReference type="InterPro" id="IPR000159">
    <property type="entry name" value="RA_dom"/>
</dbReference>
<dbReference type="InterPro" id="IPR008937">
    <property type="entry name" value="Ras-like_GEF"/>
</dbReference>
<evidence type="ECO:0000256" key="3">
    <source>
        <dbReference type="SAM" id="MobiDB-lite"/>
    </source>
</evidence>
<dbReference type="InParanoid" id="A0A0D2WGV1"/>
<dbReference type="Gene3D" id="3.10.20.90">
    <property type="entry name" value="Phosphatidylinositol 3-kinase Catalytic Subunit, Chain A, domain 1"/>
    <property type="match status" value="3"/>
</dbReference>
<dbReference type="GO" id="GO:0005886">
    <property type="term" value="C:plasma membrane"/>
    <property type="evidence" value="ECO:0007669"/>
    <property type="project" value="TreeGrafter"/>
</dbReference>
<dbReference type="Gene3D" id="1.20.870.10">
    <property type="entry name" value="Son of sevenless (SoS) protein Chain: S domain 1"/>
    <property type="match status" value="1"/>
</dbReference>
<dbReference type="PROSITE" id="PS50212">
    <property type="entry name" value="RASGEF_NTER"/>
    <property type="match status" value="1"/>
</dbReference>
<dbReference type="STRING" id="595528.A0A0D2WGV1"/>
<keyword evidence="1 2" id="KW-0344">Guanine-nucleotide releasing factor</keyword>
<feature type="domain" description="Ras-associating" evidence="5">
    <location>
        <begin position="257"/>
        <end position="293"/>
    </location>
</feature>
<dbReference type="SUPFAM" id="SSF48366">
    <property type="entry name" value="Ras GEF"/>
    <property type="match status" value="1"/>
</dbReference>
<dbReference type="Proteomes" id="UP000008743">
    <property type="component" value="Unassembled WGS sequence"/>
</dbReference>
<dbReference type="eggNOG" id="KOG3417">
    <property type="taxonomic scope" value="Eukaryota"/>
</dbReference>
<dbReference type="SMART" id="SM00147">
    <property type="entry name" value="RasGEF"/>
    <property type="match status" value="1"/>
</dbReference>
<dbReference type="InterPro" id="IPR000651">
    <property type="entry name" value="Ras-like_Gua-exchang_fac_N"/>
</dbReference>
<dbReference type="GO" id="GO:0005085">
    <property type="term" value="F:guanyl-nucleotide exchange factor activity"/>
    <property type="evidence" value="ECO:0007669"/>
    <property type="project" value="UniProtKB-KW"/>
</dbReference>
<protein>
    <submittedName>
        <fullName evidence="7">Uncharacterized protein</fullName>
    </submittedName>
</protein>
<dbReference type="InterPro" id="IPR001895">
    <property type="entry name" value="RASGEF_cat_dom"/>
</dbReference>
<keyword evidence="8" id="KW-1185">Reference proteome</keyword>
<dbReference type="PROSITE" id="PS50200">
    <property type="entry name" value="RA"/>
    <property type="match status" value="1"/>
</dbReference>
<feature type="compositionally biased region" description="Low complexity" evidence="3">
    <location>
        <begin position="20"/>
        <end position="35"/>
    </location>
</feature>
<dbReference type="GO" id="GO:0007265">
    <property type="term" value="P:Ras protein signal transduction"/>
    <property type="evidence" value="ECO:0007669"/>
    <property type="project" value="TreeGrafter"/>
</dbReference>
<evidence type="ECO:0000259" key="6">
    <source>
        <dbReference type="PROSITE" id="PS50212"/>
    </source>
</evidence>
<dbReference type="Pfam" id="PF00617">
    <property type="entry name" value="RasGEF"/>
    <property type="match status" value="1"/>
</dbReference>
<proteinExistence type="predicted"/>
<sequence>MFKRAVKDKDAKDAKDKKATSPAPQAATPALAASGSQGGSSVGSNGPASASSALTPPSPTGSVGSNFSYDGSVKLANPRLAGLMVEEGGEKLTLKAPRLATALSALLALRVEIPTTGQSGKVKLSPYTLVKDAIQLIIREMGVKTDEPFGMLAKIIKDGAEVGLWLLEERTLWSYQLEELFTTVREVTNEILSQHPFLEKQQYALYLTRESLWLNDAETLASYQLGVQDMVEFKQRTAATEEKAKSVLLDIGLPEHGTTRKLLVPLTTTVAEVITMLLRKAAVIDTSNYGLYLLPNANRPGIWMEDYKFLASFQLESREQLEFKSKFKQFSIEIHLASRARPPHSENKPIVLKPLVDDSATVAEAIDMVITEYSLNSNRNYGLFMYDDEQQPPERKLFDIGNKEFLVFRAIRKNMRCALASEPQHVESVSLDVDEVASLICETVARRFGLPQTAAYRLRHDAPTGPVVLQASQSLFDAGVPDEALLLLFLDPLAPKVARSLGTVKRALSRTDSRLVEVDYEVNIWDEGPDSDANILLETQPDSEGNRQVRAASFNKLVERLTDSKMADLKFVKTFLLTYQSFTSPERLLQKLIERYNVVRAPNSSYSDFQVTQRSIQARVCNALKLWMESPQPDFEGNEELQEAVLSFIRETVSVDAPKLAKALRNAMQKAKLGGAMRERNFGCDDNAPEVKVPKNMNENLNLIDFDPEEIARQLTLIDFRLFASIKPAELLGQAWNKESHHHRAMNVMALIKRINDVGSLVATAILVPKDPKTRARAYSTFITVASHLFNMNNYSTCMAVVGGINNSAIMRLKHTKKEIDKKLLKRLADMEKSLSPEKNYREMRDLLHKVNPPCFPYLGVYTSDLTFLDDGNPNFIGELVNVEKRRLVFNIITDLITFQDKPYNFMPFPELKSMLLNFDVINDKELYEYSLKREPRE</sequence>
<dbReference type="CDD" id="cd06224">
    <property type="entry name" value="REM"/>
    <property type="match status" value="1"/>
</dbReference>
<dbReference type="InterPro" id="IPR036964">
    <property type="entry name" value="RASGEF_cat_dom_sf"/>
</dbReference>
<dbReference type="EMBL" id="KE346360">
    <property type="protein sequence ID" value="KJE88700.1"/>
    <property type="molecule type" value="Genomic_DNA"/>
</dbReference>
<feature type="compositionally biased region" description="Basic and acidic residues" evidence="3">
    <location>
        <begin position="1"/>
        <end position="19"/>
    </location>
</feature>
<gene>
    <name evidence="7" type="ORF">CAOG_000298</name>
</gene>
<accession>A0A0D2WGV1</accession>
<dbReference type="InterPro" id="IPR023578">
    <property type="entry name" value="Ras_GEF_dom_sf"/>
</dbReference>
<name>A0A0D2WGV1_CAPO3</name>
<feature type="region of interest" description="Disordered" evidence="3">
    <location>
        <begin position="1"/>
        <end position="68"/>
    </location>
</feature>
<dbReference type="OMA" id="NIWHEPQ"/>
<evidence type="ECO:0000259" key="5">
    <source>
        <dbReference type="PROSITE" id="PS50200"/>
    </source>
</evidence>
<dbReference type="PROSITE" id="PS50009">
    <property type="entry name" value="RASGEF_CAT"/>
    <property type="match status" value="1"/>
</dbReference>
<evidence type="ECO:0000313" key="7">
    <source>
        <dbReference type="EMBL" id="KJE88700.1"/>
    </source>
</evidence>
<dbReference type="Pfam" id="PF00618">
    <property type="entry name" value="RasGEF_N"/>
    <property type="match status" value="1"/>
</dbReference>
<dbReference type="CDD" id="cd00155">
    <property type="entry name" value="RasGEF"/>
    <property type="match status" value="1"/>
</dbReference>
<evidence type="ECO:0000256" key="1">
    <source>
        <dbReference type="ARBA" id="ARBA00022658"/>
    </source>
</evidence>
<dbReference type="PANTHER" id="PTHR23113:SF366">
    <property type="entry name" value="RAS GUANINE NUCLEOTIDE EXCHANGE FACTOR R"/>
    <property type="match status" value="1"/>
</dbReference>
<feature type="compositionally biased region" description="Low complexity" evidence="3">
    <location>
        <begin position="42"/>
        <end position="55"/>
    </location>
</feature>
<dbReference type="SMART" id="SM00229">
    <property type="entry name" value="RasGEFN"/>
    <property type="match status" value="1"/>
</dbReference>
<organism evidence="7 8">
    <name type="scientific">Capsaspora owczarzaki (strain ATCC 30864)</name>
    <dbReference type="NCBI Taxonomy" id="595528"/>
    <lineage>
        <taxon>Eukaryota</taxon>
        <taxon>Filasterea</taxon>
        <taxon>Capsaspora</taxon>
    </lineage>
</organism>
<dbReference type="OrthoDB" id="10254377at2759"/>
<dbReference type="Pfam" id="PF16511">
    <property type="entry name" value="FERM_f0"/>
    <property type="match status" value="1"/>
</dbReference>
<feature type="domain" description="Ras-GEF" evidence="4">
    <location>
        <begin position="707"/>
        <end position="937"/>
    </location>
</feature>
<reference evidence="8" key="1">
    <citation type="submission" date="2011-02" db="EMBL/GenBank/DDBJ databases">
        <title>The Genome Sequence of Capsaspora owczarzaki ATCC 30864.</title>
        <authorList>
            <person name="Russ C."/>
            <person name="Cuomo C."/>
            <person name="Burger G."/>
            <person name="Gray M.W."/>
            <person name="Holland P.W.H."/>
            <person name="King N."/>
            <person name="Lang F.B.F."/>
            <person name="Roger A.J."/>
            <person name="Ruiz-Trillo I."/>
            <person name="Young S.K."/>
            <person name="Zeng Q."/>
            <person name="Gargeya S."/>
            <person name="Alvarado L."/>
            <person name="Berlin A."/>
            <person name="Chapman S.B."/>
            <person name="Chen Z."/>
            <person name="Freedman E."/>
            <person name="Gellesch M."/>
            <person name="Goldberg J."/>
            <person name="Griggs A."/>
            <person name="Gujja S."/>
            <person name="Heilman E."/>
            <person name="Heiman D."/>
            <person name="Howarth C."/>
            <person name="Mehta T."/>
            <person name="Neiman D."/>
            <person name="Pearson M."/>
            <person name="Roberts A."/>
            <person name="Saif S."/>
            <person name="Shea T."/>
            <person name="Shenoy N."/>
            <person name="Sisk P."/>
            <person name="Stolte C."/>
            <person name="Sykes S."/>
            <person name="White J."/>
            <person name="Yandava C."/>
            <person name="Haas B."/>
            <person name="Nusbaum C."/>
            <person name="Birren B."/>
        </authorList>
    </citation>
    <scope>NUCLEOTIDE SEQUENCE</scope>
    <source>
        <strain evidence="8">ATCC 30864</strain>
    </source>
</reference>
<dbReference type="InterPro" id="IPR032425">
    <property type="entry name" value="FERM_f0"/>
</dbReference>
<evidence type="ECO:0000313" key="8">
    <source>
        <dbReference type="Proteomes" id="UP000008743"/>
    </source>
</evidence>
<evidence type="ECO:0000256" key="2">
    <source>
        <dbReference type="PROSITE-ProRule" id="PRU00168"/>
    </source>
</evidence>
<evidence type="ECO:0000259" key="4">
    <source>
        <dbReference type="PROSITE" id="PS50009"/>
    </source>
</evidence>
<dbReference type="AlphaFoldDB" id="A0A0D2WGV1"/>
<dbReference type="PANTHER" id="PTHR23113">
    <property type="entry name" value="GUANINE NUCLEOTIDE EXCHANGE FACTOR"/>
    <property type="match status" value="1"/>
</dbReference>
<dbReference type="PhylomeDB" id="A0A0D2WGV1"/>
<dbReference type="Gene3D" id="1.10.840.10">
    <property type="entry name" value="Ras guanine-nucleotide exchange factors catalytic domain"/>
    <property type="match status" value="1"/>
</dbReference>